<organism evidence="2 3">
    <name type="scientific">Ooceraea biroi</name>
    <name type="common">Clonal raider ant</name>
    <name type="synonym">Cerapachys biroi</name>
    <dbReference type="NCBI Taxonomy" id="2015173"/>
    <lineage>
        <taxon>Eukaryota</taxon>
        <taxon>Metazoa</taxon>
        <taxon>Ecdysozoa</taxon>
        <taxon>Arthropoda</taxon>
        <taxon>Hexapoda</taxon>
        <taxon>Insecta</taxon>
        <taxon>Pterygota</taxon>
        <taxon>Neoptera</taxon>
        <taxon>Endopterygota</taxon>
        <taxon>Hymenoptera</taxon>
        <taxon>Apocrita</taxon>
        <taxon>Aculeata</taxon>
        <taxon>Formicoidea</taxon>
        <taxon>Formicidae</taxon>
        <taxon>Dorylinae</taxon>
        <taxon>Ooceraea</taxon>
    </lineage>
</organism>
<feature type="compositionally biased region" description="Basic residues" evidence="1">
    <location>
        <begin position="72"/>
        <end position="82"/>
    </location>
</feature>
<feature type="compositionally biased region" description="Polar residues" evidence="1">
    <location>
        <begin position="176"/>
        <end position="188"/>
    </location>
</feature>
<sequence>MGYYCASGDTNKVTCSSEEEGYENHSSGREKRDRVLEIFGEIFAPVPLIPDDTDRQFWAEDELSNSESRQKLIARRKRRHSTSYRNRTANRSRSQAPHTSSSSSDSTYAGTSRPKIRRMRRYCRYETRLKPETKKASHTRIEETPRTMNEVFPESSQVASTSGQQSTSNSQREVHQVTSSRANHQQRASDAIWHVRKAQRRRVRDKQK</sequence>
<feature type="compositionally biased region" description="Low complexity" evidence="1">
    <location>
        <begin position="91"/>
        <end position="113"/>
    </location>
</feature>
<dbReference type="AlphaFoldDB" id="A0A3L8DZN2"/>
<feature type="compositionally biased region" description="Low complexity" evidence="1">
    <location>
        <begin position="160"/>
        <end position="171"/>
    </location>
</feature>
<accession>A0A3L8DZN2</accession>
<reference evidence="2 3" key="1">
    <citation type="journal article" date="2018" name="Genome Res.">
        <title>The genomic architecture and molecular evolution of ant odorant receptors.</title>
        <authorList>
            <person name="McKenzie S.K."/>
            <person name="Kronauer D.J.C."/>
        </authorList>
    </citation>
    <scope>NUCLEOTIDE SEQUENCE [LARGE SCALE GENOMIC DNA]</scope>
    <source>
        <strain evidence="2">Clonal line C1</strain>
    </source>
</reference>
<gene>
    <name evidence="2" type="ORF">DMN91_001545</name>
</gene>
<evidence type="ECO:0000256" key="1">
    <source>
        <dbReference type="SAM" id="MobiDB-lite"/>
    </source>
</evidence>
<dbReference type="Proteomes" id="UP000279307">
    <property type="component" value="Chromosome 2"/>
</dbReference>
<feature type="compositionally biased region" description="Basic residues" evidence="1">
    <location>
        <begin position="194"/>
        <end position="208"/>
    </location>
</feature>
<evidence type="ECO:0000313" key="3">
    <source>
        <dbReference type="Proteomes" id="UP000279307"/>
    </source>
</evidence>
<protein>
    <submittedName>
        <fullName evidence="2">Uncharacterized protein</fullName>
    </submittedName>
</protein>
<feature type="region of interest" description="Disordered" evidence="1">
    <location>
        <begin position="1"/>
        <end position="30"/>
    </location>
</feature>
<feature type="region of interest" description="Disordered" evidence="1">
    <location>
        <begin position="62"/>
        <end position="208"/>
    </location>
</feature>
<comment type="caution">
    <text evidence="2">The sequence shown here is derived from an EMBL/GenBank/DDBJ whole genome shotgun (WGS) entry which is preliminary data.</text>
</comment>
<dbReference type="EMBL" id="QOIP01000002">
    <property type="protein sequence ID" value="RLU25389.1"/>
    <property type="molecule type" value="Genomic_DNA"/>
</dbReference>
<proteinExistence type="predicted"/>
<name>A0A3L8DZN2_OOCBI</name>
<feature type="compositionally biased region" description="Basic and acidic residues" evidence="1">
    <location>
        <begin position="123"/>
        <end position="145"/>
    </location>
</feature>
<evidence type="ECO:0000313" key="2">
    <source>
        <dbReference type="EMBL" id="RLU25389.1"/>
    </source>
</evidence>